<feature type="region of interest" description="Disordered" evidence="1">
    <location>
        <begin position="164"/>
        <end position="195"/>
    </location>
</feature>
<keyword evidence="2" id="KW-1185">Reference proteome</keyword>
<evidence type="ECO:0000313" key="4">
    <source>
        <dbReference type="RefSeq" id="XP_017768501.1"/>
    </source>
</evidence>
<reference evidence="3 4" key="1">
    <citation type="submission" date="2025-05" db="UniProtKB">
        <authorList>
            <consortium name="RefSeq"/>
        </authorList>
    </citation>
    <scope>IDENTIFICATION</scope>
    <source>
        <tissue evidence="3 4">Whole Larva</tissue>
    </source>
</reference>
<feature type="compositionally biased region" description="Acidic residues" evidence="1">
    <location>
        <begin position="69"/>
        <end position="102"/>
    </location>
</feature>
<dbReference type="RefSeq" id="XP_017768501.1">
    <property type="nucleotide sequence ID" value="XM_017913012.1"/>
</dbReference>
<feature type="region of interest" description="Disordered" evidence="1">
    <location>
        <begin position="53"/>
        <end position="119"/>
    </location>
</feature>
<sequence>MGLEGEHFLGNPNKVEHSSDELEYDSGDEGGIGVGGGGLGGFWLASIEDSDIDDINGDPVYNTFRGDLDIDEVDDDDDEDDDDENGGGDDYLDTDDDDDDQSVDDHDYDIVDDRNQGYAYDGGNNLDFFFDSADEDANDDEDDGELRLNLVDGQYVQSCPIIKSTSEPVEGASGSDVNSDSTTSETAIVKDASTT</sequence>
<proteinExistence type="predicted"/>
<evidence type="ECO:0000256" key="1">
    <source>
        <dbReference type="SAM" id="MobiDB-lite"/>
    </source>
</evidence>
<evidence type="ECO:0000313" key="3">
    <source>
        <dbReference type="RefSeq" id="XP_017768500.1"/>
    </source>
</evidence>
<feature type="compositionally biased region" description="Basic and acidic residues" evidence="1">
    <location>
        <begin position="103"/>
        <end position="115"/>
    </location>
</feature>
<dbReference type="Proteomes" id="UP000695000">
    <property type="component" value="Unplaced"/>
</dbReference>
<dbReference type="GeneID" id="108556763"/>
<gene>
    <name evidence="3 4" type="primary">LOC108556763</name>
</gene>
<protein>
    <submittedName>
        <fullName evidence="3 4">Transcription initiation factor TFIID subunit 11-like</fullName>
    </submittedName>
</protein>
<feature type="region of interest" description="Disordered" evidence="1">
    <location>
        <begin position="1"/>
        <end position="35"/>
    </location>
</feature>
<dbReference type="RefSeq" id="XP_017768500.1">
    <property type="nucleotide sequence ID" value="XM_017913011.1"/>
</dbReference>
<name>A0ABM1M1Q1_NICVS</name>
<evidence type="ECO:0000313" key="2">
    <source>
        <dbReference type="Proteomes" id="UP000695000"/>
    </source>
</evidence>
<accession>A0ABM1M1Q1</accession>
<feature type="compositionally biased region" description="Polar residues" evidence="1">
    <location>
        <begin position="175"/>
        <end position="195"/>
    </location>
</feature>
<organism evidence="2 4">
    <name type="scientific">Nicrophorus vespilloides</name>
    <name type="common">Boreal carrion beetle</name>
    <dbReference type="NCBI Taxonomy" id="110193"/>
    <lineage>
        <taxon>Eukaryota</taxon>
        <taxon>Metazoa</taxon>
        <taxon>Ecdysozoa</taxon>
        <taxon>Arthropoda</taxon>
        <taxon>Hexapoda</taxon>
        <taxon>Insecta</taxon>
        <taxon>Pterygota</taxon>
        <taxon>Neoptera</taxon>
        <taxon>Endopterygota</taxon>
        <taxon>Coleoptera</taxon>
        <taxon>Polyphaga</taxon>
        <taxon>Staphyliniformia</taxon>
        <taxon>Silphidae</taxon>
        <taxon>Nicrophorinae</taxon>
        <taxon>Nicrophorus</taxon>
    </lineage>
</organism>